<evidence type="ECO:0000313" key="3">
    <source>
        <dbReference type="EMBL" id="MDQ0340295.1"/>
    </source>
</evidence>
<dbReference type="InterPro" id="IPR005182">
    <property type="entry name" value="YdbS-like_PH"/>
</dbReference>
<comment type="caution">
    <text evidence="3">The sequence shown here is derived from an EMBL/GenBank/DDBJ whole genome shotgun (WGS) entry which is preliminary data.</text>
</comment>
<organism evidence="3 4">
    <name type="scientific">Caldalkalibacillus uzonensis</name>
    <dbReference type="NCBI Taxonomy" id="353224"/>
    <lineage>
        <taxon>Bacteria</taxon>
        <taxon>Bacillati</taxon>
        <taxon>Bacillota</taxon>
        <taxon>Bacilli</taxon>
        <taxon>Bacillales</taxon>
        <taxon>Bacillaceae</taxon>
        <taxon>Caldalkalibacillus</taxon>
    </lineage>
</organism>
<evidence type="ECO:0000256" key="1">
    <source>
        <dbReference type="SAM" id="Phobius"/>
    </source>
</evidence>
<keyword evidence="4" id="KW-1185">Reference proteome</keyword>
<evidence type="ECO:0000259" key="2">
    <source>
        <dbReference type="Pfam" id="PF03703"/>
    </source>
</evidence>
<protein>
    <submittedName>
        <fullName evidence="3">Membrane protein YdbS with pleckstrin-like domain</fullName>
    </submittedName>
</protein>
<keyword evidence="1" id="KW-1133">Transmembrane helix</keyword>
<sequence length="167" mass="19200">MRPEPTQRIDKKALTVWRISGSLIAALYWIAVLIYYVLYAYLSLPPQFSWLLAPWLLWILLLTAAVMSIVHIGIVPAVRWKRWRYEVNEYEIDLKHGVLVVKRTLIPMIRVQHVDTKQGPLLRFFGLSSVTINTAGGWHEIPALQDSVADALRDRISVLAREAKEDV</sequence>
<keyword evidence="1" id="KW-0812">Transmembrane</keyword>
<dbReference type="RefSeq" id="WP_307341677.1">
    <property type="nucleotide sequence ID" value="NZ_JAUSUQ010000013.1"/>
</dbReference>
<feature type="domain" description="YdbS-like PH" evidence="2">
    <location>
        <begin position="80"/>
        <end position="156"/>
    </location>
</feature>
<evidence type="ECO:0000313" key="4">
    <source>
        <dbReference type="Proteomes" id="UP001232445"/>
    </source>
</evidence>
<name>A0ABU0CV87_9BACI</name>
<reference evidence="3 4" key="1">
    <citation type="submission" date="2023-07" db="EMBL/GenBank/DDBJ databases">
        <title>Genomic Encyclopedia of Type Strains, Phase IV (KMG-IV): sequencing the most valuable type-strain genomes for metagenomic binning, comparative biology and taxonomic classification.</title>
        <authorList>
            <person name="Goeker M."/>
        </authorList>
    </citation>
    <scope>NUCLEOTIDE SEQUENCE [LARGE SCALE GENOMIC DNA]</scope>
    <source>
        <strain evidence="3 4">DSM 17740</strain>
    </source>
</reference>
<dbReference type="EMBL" id="JAUSUQ010000013">
    <property type="protein sequence ID" value="MDQ0340295.1"/>
    <property type="molecule type" value="Genomic_DNA"/>
</dbReference>
<dbReference type="PANTHER" id="PTHR34473">
    <property type="entry name" value="UPF0699 TRANSMEMBRANE PROTEIN YDBS"/>
    <property type="match status" value="1"/>
</dbReference>
<dbReference type="Pfam" id="PF03703">
    <property type="entry name" value="bPH_2"/>
    <property type="match status" value="1"/>
</dbReference>
<dbReference type="PANTHER" id="PTHR34473:SF2">
    <property type="entry name" value="UPF0699 TRANSMEMBRANE PROTEIN YDBT"/>
    <property type="match status" value="1"/>
</dbReference>
<proteinExistence type="predicted"/>
<dbReference type="Proteomes" id="UP001232445">
    <property type="component" value="Unassembled WGS sequence"/>
</dbReference>
<feature type="transmembrane region" description="Helical" evidence="1">
    <location>
        <begin position="48"/>
        <end position="74"/>
    </location>
</feature>
<accession>A0ABU0CV87</accession>
<gene>
    <name evidence="3" type="ORF">J2S00_003104</name>
</gene>
<feature type="transmembrane region" description="Helical" evidence="1">
    <location>
        <begin position="21"/>
        <end position="42"/>
    </location>
</feature>
<keyword evidence="1" id="KW-0472">Membrane</keyword>